<evidence type="ECO:0000313" key="10">
    <source>
        <dbReference type="Proteomes" id="UP000230973"/>
    </source>
</evidence>
<evidence type="ECO:0000256" key="3">
    <source>
        <dbReference type="ARBA" id="ARBA00022679"/>
    </source>
</evidence>
<reference evidence="10" key="1">
    <citation type="submission" date="2017-09" db="EMBL/GenBank/DDBJ databases">
        <title>Depth-based differentiation of microbial function through sediment-hosted aquifers and enrichment of novel symbionts in the deep terrestrial subsurface.</title>
        <authorList>
            <person name="Probst A.J."/>
            <person name="Ladd B."/>
            <person name="Jarett J.K."/>
            <person name="Geller-Mcgrath D.E."/>
            <person name="Sieber C.M.K."/>
            <person name="Emerson J.B."/>
            <person name="Anantharaman K."/>
            <person name="Thomas B.C."/>
            <person name="Malmstrom R."/>
            <person name="Stieglmeier M."/>
            <person name="Klingl A."/>
            <person name="Woyke T."/>
            <person name="Ryan C.M."/>
            <person name="Banfield J.F."/>
        </authorList>
    </citation>
    <scope>NUCLEOTIDE SEQUENCE [LARGE SCALE GENOMIC DNA]</scope>
</reference>
<gene>
    <name evidence="9" type="ORF">COY93_02245</name>
</gene>
<comment type="subcellular location">
    <subcellularLocation>
        <location evidence="1">Membrane</location>
        <topology evidence="1">Multi-pass membrane protein</topology>
    </subcellularLocation>
</comment>
<sequence length="471" mass="53410">MKRTELAFTAALVPFDFLLVLAAGITAYNLRFGWLTDFRPVVLTMSFSDYLLLSAGLAAVFVLFFTFAGLYNVSGPRRLRIELTRIFLSSSTAIMTSIALIFFRRELFESRFIVLAVWFFAVLFVGCGRIFVRLLQRLLLKYGIGTHRVAIVNDDRRSADKLAETFSRFPVLGFSVVSRCDRFDGAAKSKLDRLAKTGQLDEIIVIGAGTDRDELSRILAFARSRQLAFKYTADLLATQVRGVEIGDIAGLPVVEIRSTRLDGWGRIFKRIFDIIVSTLLIVLVSPILVVTSVAIKIDSRGTVFFSKLPDGLTVKRIGEGGRPFTYLKFRSMKRDQHFLRYDELAKLNTRKDGPLVKIKDDPRVTRVGRFIRKYSIDELPELFLVLKGDMSLVGPRPHLPEEVEKYKEHHRRVFTIKPGITGLAQVSGRCDLSFEDEIHLDTYYIENWSPWLDLSILIKTPIVILTRPPTA</sequence>
<proteinExistence type="inferred from homology"/>
<evidence type="ECO:0000256" key="1">
    <source>
        <dbReference type="ARBA" id="ARBA00004141"/>
    </source>
</evidence>
<dbReference type="GO" id="GO:0016020">
    <property type="term" value="C:membrane"/>
    <property type="evidence" value="ECO:0007669"/>
    <property type="project" value="UniProtKB-SubCell"/>
</dbReference>
<feature type="transmembrane region" description="Helical" evidence="7">
    <location>
        <begin position="83"/>
        <end position="104"/>
    </location>
</feature>
<evidence type="ECO:0000256" key="5">
    <source>
        <dbReference type="ARBA" id="ARBA00022989"/>
    </source>
</evidence>
<dbReference type="Pfam" id="PF13727">
    <property type="entry name" value="CoA_binding_3"/>
    <property type="match status" value="1"/>
</dbReference>
<dbReference type="InterPro" id="IPR003362">
    <property type="entry name" value="Bact_transf"/>
</dbReference>
<dbReference type="AlphaFoldDB" id="A0A2M7QA22"/>
<comment type="similarity">
    <text evidence="2">Belongs to the bacterial sugar transferase family.</text>
</comment>
<dbReference type="PANTHER" id="PTHR30576:SF0">
    <property type="entry name" value="UNDECAPRENYL-PHOSPHATE N-ACETYLGALACTOSAMINYL 1-PHOSPHATE TRANSFERASE-RELATED"/>
    <property type="match status" value="1"/>
</dbReference>
<keyword evidence="4 7" id="KW-0812">Transmembrane</keyword>
<dbReference type="NCBIfam" id="TIGR03025">
    <property type="entry name" value="EPS_sugtrans"/>
    <property type="match status" value="1"/>
</dbReference>
<name>A0A2M7QA22_9BACT</name>
<feature type="transmembrane region" description="Helical" evidence="7">
    <location>
        <begin position="110"/>
        <end position="132"/>
    </location>
</feature>
<dbReference type="Pfam" id="PF02397">
    <property type="entry name" value="Bac_transf"/>
    <property type="match status" value="1"/>
</dbReference>
<feature type="transmembrane region" description="Helical" evidence="7">
    <location>
        <begin position="7"/>
        <end position="30"/>
    </location>
</feature>
<evidence type="ECO:0000256" key="6">
    <source>
        <dbReference type="ARBA" id="ARBA00023136"/>
    </source>
</evidence>
<evidence type="ECO:0000259" key="8">
    <source>
        <dbReference type="Pfam" id="PF02397"/>
    </source>
</evidence>
<dbReference type="InterPro" id="IPR017475">
    <property type="entry name" value="EPS_sugar_tfrase"/>
</dbReference>
<dbReference type="GO" id="GO:0016780">
    <property type="term" value="F:phosphotransferase activity, for other substituted phosphate groups"/>
    <property type="evidence" value="ECO:0007669"/>
    <property type="project" value="TreeGrafter"/>
</dbReference>
<feature type="transmembrane region" description="Helical" evidence="7">
    <location>
        <begin position="50"/>
        <end position="71"/>
    </location>
</feature>
<dbReference type="EMBL" id="PFLC01000027">
    <property type="protein sequence ID" value="PIY62794.1"/>
    <property type="molecule type" value="Genomic_DNA"/>
</dbReference>
<protein>
    <recommendedName>
        <fullName evidence="8">Bacterial sugar transferase domain-containing protein</fullName>
    </recommendedName>
</protein>
<evidence type="ECO:0000256" key="2">
    <source>
        <dbReference type="ARBA" id="ARBA00006464"/>
    </source>
</evidence>
<feature type="domain" description="Bacterial sugar transferase" evidence="8">
    <location>
        <begin position="269"/>
        <end position="465"/>
    </location>
</feature>
<comment type="caution">
    <text evidence="9">The sequence shown here is derived from an EMBL/GenBank/DDBJ whole genome shotgun (WGS) entry which is preliminary data.</text>
</comment>
<accession>A0A2M7QA22</accession>
<dbReference type="PANTHER" id="PTHR30576">
    <property type="entry name" value="COLANIC BIOSYNTHESIS UDP-GLUCOSE LIPID CARRIER TRANSFERASE"/>
    <property type="match status" value="1"/>
</dbReference>
<evidence type="ECO:0000313" key="9">
    <source>
        <dbReference type="EMBL" id="PIY62794.1"/>
    </source>
</evidence>
<keyword evidence="3" id="KW-0808">Transferase</keyword>
<feature type="transmembrane region" description="Helical" evidence="7">
    <location>
        <begin position="274"/>
        <end position="295"/>
    </location>
</feature>
<evidence type="ECO:0000256" key="7">
    <source>
        <dbReference type="SAM" id="Phobius"/>
    </source>
</evidence>
<keyword evidence="5 7" id="KW-1133">Transmembrane helix</keyword>
<evidence type="ECO:0000256" key="4">
    <source>
        <dbReference type="ARBA" id="ARBA00022692"/>
    </source>
</evidence>
<keyword evidence="6 7" id="KW-0472">Membrane</keyword>
<organism evidence="9 10">
    <name type="scientific">Candidatus Uhrbacteria bacterium CG_4_10_14_0_8_um_filter_58_22</name>
    <dbReference type="NCBI Taxonomy" id="1975029"/>
    <lineage>
        <taxon>Bacteria</taxon>
        <taxon>Candidatus Uhriibacteriota</taxon>
    </lineage>
</organism>
<dbReference type="Proteomes" id="UP000230973">
    <property type="component" value="Unassembled WGS sequence"/>
</dbReference>